<accession>A0A3M7P415</accession>
<proteinExistence type="predicted"/>
<gene>
    <name evidence="1" type="ORF">BpHYR1_028618</name>
</gene>
<sequence>MDENGKFLSNLITEFNECYHRQNSKLFYNKDAFKIFNMKLIILFLKNSSTSFGQSSFASAQQYSGLGSAYNFNQTAAFSSSQFNAPQLSHLYHCFLVRNDFKSTLTDGMIFSQGNLVRSLNLS</sequence>
<dbReference type="AlphaFoldDB" id="A0A3M7P415"/>
<evidence type="ECO:0000313" key="1">
    <source>
        <dbReference type="EMBL" id="RMZ93816.1"/>
    </source>
</evidence>
<name>A0A3M7P415_BRAPC</name>
<evidence type="ECO:0000313" key="2">
    <source>
        <dbReference type="Proteomes" id="UP000276133"/>
    </source>
</evidence>
<comment type="caution">
    <text evidence="1">The sequence shown here is derived from an EMBL/GenBank/DDBJ whole genome shotgun (WGS) entry which is preliminary data.</text>
</comment>
<dbReference type="Proteomes" id="UP000276133">
    <property type="component" value="Unassembled WGS sequence"/>
</dbReference>
<organism evidence="1 2">
    <name type="scientific">Brachionus plicatilis</name>
    <name type="common">Marine rotifer</name>
    <name type="synonym">Brachionus muelleri</name>
    <dbReference type="NCBI Taxonomy" id="10195"/>
    <lineage>
        <taxon>Eukaryota</taxon>
        <taxon>Metazoa</taxon>
        <taxon>Spiralia</taxon>
        <taxon>Gnathifera</taxon>
        <taxon>Rotifera</taxon>
        <taxon>Eurotatoria</taxon>
        <taxon>Monogononta</taxon>
        <taxon>Pseudotrocha</taxon>
        <taxon>Ploima</taxon>
        <taxon>Brachionidae</taxon>
        <taxon>Brachionus</taxon>
    </lineage>
</organism>
<reference evidence="1 2" key="1">
    <citation type="journal article" date="2018" name="Sci. Rep.">
        <title>Genomic signatures of local adaptation to the degree of environmental predictability in rotifers.</title>
        <authorList>
            <person name="Franch-Gras L."/>
            <person name="Hahn C."/>
            <person name="Garcia-Roger E.M."/>
            <person name="Carmona M.J."/>
            <person name="Serra M."/>
            <person name="Gomez A."/>
        </authorList>
    </citation>
    <scope>NUCLEOTIDE SEQUENCE [LARGE SCALE GENOMIC DNA]</scope>
    <source>
        <strain evidence="1">HYR1</strain>
    </source>
</reference>
<keyword evidence="2" id="KW-1185">Reference proteome</keyword>
<dbReference type="EMBL" id="REGN01013535">
    <property type="protein sequence ID" value="RMZ93816.1"/>
    <property type="molecule type" value="Genomic_DNA"/>
</dbReference>
<protein>
    <submittedName>
        <fullName evidence="1">Uncharacterized protein</fullName>
    </submittedName>
</protein>